<dbReference type="KEGG" id="ngg:RG540_CH36770"/>
<dbReference type="EMBL" id="HG938353">
    <property type="protein sequence ID" value="CDN49834.1"/>
    <property type="molecule type" value="Genomic_DNA"/>
</dbReference>
<protein>
    <submittedName>
        <fullName evidence="1">Uncharacterized protein</fullName>
    </submittedName>
</protein>
<evidence type="ECO:0000313" key="2">
    <source>
        <dbReference type="Proteomes" id="UP000028181"/>
    </source>
</evidence>
<dbReference type="PATRIC" id="fig|1028800.3.peg.3729"/>
<reference evidence="2" key="1">
    <citation type="journal article" date="2014" name="BMC Genomics">
        <title>Genome sequencing of two Neorhizobium galegae strains reveals a noeT gene responsible for the unusual acetylation of the nodulation factors.</title>
        <authorList>
            <person name="Osterman J."/>
            <person name="Marsh J."/>
            <person name="Laine P.K."/>
            <person name="Zeng Z."/>
            <person name="Alatalo E."/>
            <person name="Sullivan J.T."/>
            <person name="Young J.P."/>
            <person name="Thomas-Oates J."/>
            <person name="Paulin L."/>
            <person name="Lindstrom K."/>
        </authorList>
    </citation>
    <scope>NUCLEOTIDE SEQUENCE [LARGE SCALE GENOMIC DNA]</scope>
    <source>
        <strain evidence="2">HAMBI 540</strain>
    </source>
</reference>
<gene>
    <name evidence="1" type="ORF">RG540_CH36770</name>
</gene>
<organism evidence="1 2">
    <name type="scientific">Neorhizobium galegae bv. orientalis str. HAMBI 540</name>
    <dbReference type="NCBI Taxonomy" id="1028800"/>
    <lineage>
        <taxon>Bacteria</taxon>
        <taxon>Pseudomonadati</taxon>
        <taxon>Pseudomonadota</taxon>
        <taxon>Alphaproteobacteria</taxon>
        <taxon>Hyphomicrobiales</taxon>
        <taxon>Rhizobiaceae</taxon>
        <taxon>Rhizobium/Agrobacterium group</taxon>
        <taxon>Neorhizobium</taxon>
    </lineage>
</organism>
<proteinExistence type="predicted"/>
<dbReference type="HOGENOM" id="CLU_2586093_0_0_5"/>
<dbReference type="Proteomes" id="UP000028181">
    <property type="component" value="Chromosome I"/>
</dbReference>
<keyword evidence="2" id="KW-1185">Reference proteome</keyword>
<name>A0A068SVE6_NEOGA</name>
<accession>A0A068SVE6</accession>
<sequence>MRGWLEPNLKLLTNLVLKKNELIVIAQMNLDMIAAGLHVFDLAAGLRRNLPGNVSDIACDSTNVLDDLHDQYTRAFGSIL</sequence>
<evidence type="ECO:0000313" key="1">
    <source>
        <dbReference type="EMBL" id="CDN49834.1"/>
    </source>
</evidence>
<dbReference type="AlphaFoldDB" id="A0A068SVE6"/>